<sequence length="110" mass="12149">MENVIVGDIDNMARESFLVLAMRTEFQRDAMKIGNGKEVCTDATHGTNVYNFLLITVMVIDNSGEGIPSAGALTPLVFMSDDAEQYYCAWCGVFCPVPKKCFCSWHVDIA</sequence>
<reference evidence="1" key="1">
    <citation type="submission" date="2017-05" db="UniProtKB">
        <authorList>
            <consortium name="EnsemblMetazoa"/>
        </authorList>
    </citation>
    <scope>IDENTIFICATION</scope>
</reference>
<dbReference type="InParanoid" id="A0A1X7V4U4"/>
<organism evidence="1">
    <name type="scientific">Amphimedon queenslandica</name>
    <name type="common">Sponge</name>
    <dbReference type="NCBI Taxonomy" id="400682"/>
    <lineage>
        <taxon>Eukaryota</taxon>
        <taxon>Metazoa</taxon>
        <taxon>Porifera</taxon>
        <taxon>Demospongiae</taxon>
        <taxon>Heteroscleromorpha</taxon>
        <taxon>Haplosclerida</taxon>
        <taxon>Niphatidae</taxon>
        <taxon>Amphimedon</taxon>
    </lineage>
</organism>
<accession>A0A1X7V4U4</accession>
<dbReference type="AlphaFoldDB" id="A0A1X7V4U4"/>
<evidence type="ECO:0000313" key="1">
    <source>
        <dbReference type="EnsemblMetazoa" id="Aqu2.1.35013_001"/>
    </source>
</evidence>
<name>A0A1X7V4U4_AMPQE</name>
<proteinExistence type="predicted"/>
<protein>
    <recommendedName>
        <fullName evidence="2">MULE transposase domain-containing protein</fullName>
    </recommendedName>
</protein>
<evidence type="ECO:0008006" key="2">
    <source>
        <dbReference type="Google" id="ProtNLM"/>
    </source>
</evidence>
<dbReference type="EnsemblMetazoa" id="Aqu2.1.35013_001">
    <property type="protein sequence ID" value="Aqu2.1.35013_001"/>
    <property type="gene ID" value="Aqu2.1.35013"/>
</dbReference>